<protein>
    <recommendedName>
        <fullName evidence="1">MOSC domain-containing protein</fullName>
    </recommendedName>
</protein>
<dbReference type="OrthoDB" id="581532at2"/>
<reference evidence="2 3" key="1">
    <citation type="submission" date="2018-11" db="EMBL/GenBank/DDBJ databases">
        <title>Genomic Encyclopedia of Type Strains, Phase IV (KMG-IV): sequencing the most valuable type-strain genomes for metagenomic binning, comparative biology and taxonomic classification.</title>
        <authorList>
            <person name="Goeker M."/>
        </authorList>
    </citation>
    <scope>NUCLEOTIDE SEQUENCE [LARGE SCALE GENOMIC DNA]</scope>
    <source>
        <strain evidence="2 3">DSM 104731</strain>
    </source>
</reference>
<organism evidence="2 3">
    <name type="scientific">Pacificibacter maritimus</name>
    <dbReference type="NCBI Taxonomy" id="762213"/>
    <lineage>
        <taxon>Bacteria</taxon>
        <taxon>Pseudomonadati</taxon>
        <taxon>Pseudomonadota</taxon>
        <taxon>Alphaproteobacteria</taxon>
        <taxon>Rhodobacterales</taxon>
        <taxon>Roseobacteraceae</taxon>
        <taxon>Pacificibacter</taxon>
    </lineage>
</organism>
<evidence type="ECO:0000313" key="3">
    <source>
        <dbReference type="Proteomes" id="UP000269689"/>
    </source>
</evidence>
<dbReference type="GO" id="GO:0030170">
    <property type="term" value="F:pyridoxal phosphate binding"/>
    <property type="evidence" value="ECO:0007669"/>
    <property type="project" value="InterPro"/>
</dbReference>
<dbReference type="GO" id="GO:0030151">
    <property type="term" value="F:molybdenum ion binding"/>
    <property type="evidence" value="ECO:0007669"/>
    <property type="project" value="InterPro"/>
</dbReference>
<keyword evidence="3" id="KW-1185">Reference proteome</keyword>
<dbReference type="PANTHER" id="PTHR14237">
    <property type="entry name" value="MOLYBDOPTERIN COFACTOR SULFURASE MOSC"/>
    <property type="match status" value="1"/>
</dbReference>
<dbReference type="EMBL" id="RKQK01000005">
    <property type="protein sequence ID" value="RPE63184.1"/>
    <property type="molecule type" value="Genomic_DNA"/>
</dbReference>
<comment type="caution">
    <text evidence="2">The sequence shown here is derived from an EMBL/GenBank/DDBJ whole genome shotgun (WGS) entry which is preliminary data.</text>
</comment>
<dbReference type="InterPro" id="IPR005303">
    <property type="entry name" value="MOCOS_middle"/>
</dbReference>
<dbReference type="InterPro" id="IPR005302">
    <property type="entry name" value="MoCF_Sase_C"/>
</dbReference>
<proteinExistence type="predicted"/>
<dbReference type="AlphaFoldDB" id="A0A3N4UR68"/>
<feature type="domain" description="MOSC" evidence="1">
    <location>
        <begin position="122"/>
        <end position="264"/>
    </location>
</feature>
<dbReference type="Pfam" id="PF03473">
    <property type="entry name" value="MOSC"/>
    <property type="match status" value="1"/>
</dbReference>
<dbReference type="SUPFAM" id="SSF141673">
    <property type="entry name" value="MOSC N-terminal domain-like"/>
    <property type="match status" value="1"/>
</dbReference>
<sequence>MRITRLTKYPVKSVAGYDLAMATFGPLGIDQDRKWAVVYGSGIAATRRELSRLANLHAVCTDFGISLSFDGERIDVPWPSGAPTTAYVFSTKIEGVQDAGNYASHFLSSSLEREVRLVYMPDEVTRSVSSAYTDRPHATGFADGFPVLITSMPSLLALNAELQQPIEMRRFRPNIVIDGAFEPWAEDEWRLIRVGTTILRVAKPCERCVMVTQDPVTGEQTDQREPLMTLRRLHRASNGKIIFGQNAVVEVEGTAKLGDEVEVLERGASNLI</sequence>
<evidence type="ECO:0000313" key="2">
    <source>
        <dbReference type="EMBL" id="RPE63184.1"/>
    </source>
</evidence>
<dbReference type="PROSITE" id="PS51340">
    <property type="entry name" value="MOSC"/>
    <property type="match status" value="1"/>
</dbReference>
<dbReference type="PANTHER" id="PTHR14237:SF19">
    <property type="entry name" value="MITOCHONDRIAL AMIDOXIME REDUCING COMPONENT 1"/>
    <property type="match status" value="1"/>
</dbReference>
<dbReference type="SUPFAM" id="SSF50800">
    <property type="entry name" value="PK beta-barrel domain-like"/>
    <property type="match status" value="1"/>
</dbReference>
<gene>
    <name evidence="2" type="ORF">EDD53_2781</name>
</gene>
<evidence type="ECO:0000259" key="1">
    <source>
        <dbReference type="PROSITE" id="PS51340"/>
    </source>
</evidence>
<dbReference type="Pfam" id="PF03476">
    <property type="entry name" value="MOSC_N"/>
    <property type="match status" value="1"/>
</dbReference>
<dbReference type="RefSeq" id="WP_123794091.1">
    <property type="nucleotide sequence ID" value="NZ_RKQK01000005.1"/>
</dbReference>
<dbReference type="Proteomes" id="UP000269689">
    <property type="component" value="Unassembled WGS sequence"/>
</dbReference>
<dbReference type="InterPro" id="IPR011037">
    <property type="entry name" value="Pyrv_Knase-like_insert_dom_sf"/>
</dbReference>
<name>A0A3N4UR68_9RHOB</name>
<dbReference type="GO" id="GO:0003824">
    <property type="term" value="F:catalytic activity"/>
    <property type="evidence" value="ECO:0007669"/>
    <property type="project" value="InterPro"/>
</dbReference>
<accession>A0A3N4UR68</accession>